<geneLocation type="plasmid" evidence="1 2">
    <name>unnamed</name>
</geneLocation>
<organism evidence="1 2">
    <name type="scientific">Mycetohabitans rhizoxinica</name>
    <dbReference type="NCBI Taxonomy" id="412963"/>
    <lineage>
        <taxon>Bacteria</taxon>
        <taxon>Pseudomonadati</taxon>
        <taxon>Pseudomonadota</taxon>
        <taxon>Betaproteobacteria</taxon>
        <taxon>Burkholderiales</taxon>
        <taxon>Burkholderiaceae</taxon>
        <taxon>Mycetohabitans</taxon>
    </lineage>
</organism>
<gene>
    <name evidence="1" type="ORF">IHE29_16335</name>
</gene>
<evidence type="ECO:0008006" key="3">
    <source>
        <dbReference type="Google" id="ProtNLM"/>
    </source>
</evidence>
<accession>A0ABZ2Q446</accession>
<sequence length="1330" mass="143467">MSVFQERGLGLQSSSLVMVGLGIRGDNPPLADQPPLVDGIHLRWTTSHERAFPWHGFFLFRRRGNREVRQVCISAQGQPPNPGQTELLLGDGRLTSPVPLVFTSNWPSPGVQGIDLRDRPYVRFDRATDRLMRQIRLKIAFGEPHRARRCIDFIALPKLVHLPITIDGVEISGGGPRAGAARAVTVPSKELGGLPMLVVGAPLEVLLPGGAGAVDIQLIGVGTAIVVEGFDSTGRSSAQQSIVVAADELQTIRIAGEEIVQVRIRPVQGLLRLLQIYFTPVGTGYQRILIEGLDQLPGTDLADAMTVASHEAVGTPGTIAVVELLADRMSGVRVGGSDAAILDICWGELRDAATAGWQPVPHCPQPLSLPSRHPDYPAWTGAVDRAAAEAAAVGRVRYGAPGTWAGAAFKDLHDACIRLIQGGPGAGPMTAASRTIPLPAPPNRTTPALRSLHPLDIVMAGSLHRPIAEMLGLSWTDETAQPGAIFDYMIVADHVGVSGGDPRKVLAHIVQSGFDDGIDAWIVFGLQVEPQAPVASPAGTVVYALPGGPVRDDAGVVRNAAGSAGLDWPHGPSVLGWLDPRAPVMHHVYRADCGTENTPVVPAEARNWLTKNQPLVSARPAGAPGPLSAALPTWPPKEPGYLDLRLDEGWYAYQLVAVDLLGRFSPRSPYASWWQWAPEPVPRPWYYVGSSVDAEIHPQAVRIIDKTRPPVPLGVEAYVLDPDDPIVVKDAAYDAWRVGLGPEGAATIGLRLRWRWSPEQQQRAPNVSEFRLYWSGGSAPPAGWQEPAAWQDRFFVCAYGNNVTYEGDGTRIYEVFLPAAGGGPMAGGVPLAPSLDKVIDYANVSATAADSTPSTADRWPGAGPFAERPGNESQCAPAQRVFRVWRQRPAPPSPIVDSDRVYATPADWHGHSYHTFRWVPQPNLSAHVWRALDEAVFDADWAAQPRTPLTAADPAFPDVAAEPIWTPEKKAQVAELINAIGALLPIGPSLAQKAAAKPGAMALYRAFSDDALRVLANRQGCERAFVQVTIKPLAAADAPDRRGPDDPAGYAPSSARCAYVDKVDGRATNRLLYRASFVDGAQNRSVLGACATPVRLPDVTPPRAPAITHALGGDRRVTLQWASNREPDLFEYRVYRASSELDARDLRTMMFRAAIAADPDPANRPVTVEWADDPAPGLCDLWYRVVAIDRTDPDPRGHGGNVSEPSTAIWARAFDEFPPEPPAITVAEWIRIDDSGERFAFEAPIPAGATRLPAIHLSWENAGQRTRLLVQLRSASEATFQNASPWLAPGTTDYVFLSNRTFEQIDLRLKVLNEVGHTNVVFHPAIITPV</sequence>
<dbReference type="EMBL" id="CP062177">
    <property type="protein sequence ID" value="WXK40731.1"/>
    <property type="molecule type" value="Genomic_DNA"/>
</dbReference>
<name>A0ABZ2Q446_9BURK</name>
<keyword evidence="2" id="KW-1185">Reference proteome</keyword>
<dbReference type="Proteomes" id="UP001493153">
    <property type="component" value="Plasmid unnamed"/>
</dbReference>
<evidence type="ECO:0000313" key="2">
    <source>
        <dbReference type="Proteomes" id="UP001493153"/>
    </source>
</evidence>
<evidence type="ECO:0000313" key="1">
    <source>
        <dbReference type="EMBL" id="WXK40731.1"/>
    </source>
</evidence>
<dbReference type="Gene3D" id="2.60.40.10">
    <property type="entry name" value="Immunoglobulins"/>
    <property type="match status" value="1"/>
</dbReference>
<reference evidence="1 2" key="1">
    <citation type="submission" date="2020-09" db="EMBL/GenBank/DDBJ databases">
        <title>Genome sequences of Mycetohabitans spp.</title>
        <authorList>
            <person name="Carter M.E."/>
            <person name="Carpenter S.C.D."/>
            <person name="Bogdanove A.J."/>
        </authorList>
    </citation>
    <scope>NUCLEOTIDE SEQUENCE [LARGE SCALE GENOMIC DNA]</scope>
    <source>
        <strain evidence="1 2">B12</strain>
        <plasmid evidence="1 2">unnamed</plasmid>
    </source>
</reference>
<protein>
    <recommendedName>
        <fullName evidence="3">Fibronectin type-III domain-containing protein</fullName>
    </recommendedName>
</protein>
<keyword evidence="1" id="KW-0614">Plasmid</keyword>
<dbReference type="InterPro" id="IPR013783">
    <property type="entry name" value="Ig-like_fold"/>
</dbReference>
<proteinExistence type="predicted"/>